<dbReference type="InterPro" id="IPR011010">
    <property type="entry name" value="DNA_brk_join_enz"/>
</dbReference>
<dbReference type="AlphaFoldDB" id="A0A495W2Q5"/>
<feature type="region of interest" description="Disordered" evidence="4">
    <location>
        <begin position="235"/>
        <end position="257"/>
    </location>
</feature>
<feature type="region of interest" description="Disordered" evidence="4">
    <location>
        <begin position="33"/>
        <end position="54"/>
    </location>
</feature>
<keyword evidence="2" id="KW-0233">DNA recombination</keyword>
<sequence>MEWLLGYRSAATRLSYADALGLDRAWVRALTSGPPAADAGASRTRPAPPTRPGRHRDLAWLRWCGARGVHPLRATSAHVKLWQHDLAEAGVAKNTRGHRLAAVGSFYAHLAEQGVVAVDPTRFNRRGLSLGTADDTARGVVLTADQVARLLAAAASPRRGRSPLLTHRATAVVALFTLGLRVGELTGLRREDLHTTRGRRALHVRGKGDKARVVFLSGLAGRALDDYLAARDRHDATATPARPGTVSARRSPLIATRDGGPLDPRDVWALLRRVARASGPLLAEFADRVGPHVLRHFYVTTAAEGGADMTHVQADVGHASVDTTNRVYNQAARHPDRSAVDVVERTLLRARDAVTAAHATAVDALRAGVEGEDPVEVLHGLRLLHDALDDGTPLDPPLFREALRIVDALLDRPAGHPRIALLAASVRARLG</sequence>
<dbReference type="PROSITE" id="PS51900">
    <property type="entry name" value="CB"/>
    <property type="match status" value="1"/>
</dbReference>
<dbReference type="PROSITE" id="PS51898">
    <property type="entry name" value="TYR_RECOMBINASE"/>
    <property type="match status" value="1"/>
</dbReference>
<dbReference type="SUPFAM" id="SSF56349">
    <property type="entry name" value="DNA breaking-rejoining enzymes"/>
    <property type="match status" value="1"/>
</dbReference>
<dbReference type="InterPro" id="IPR013762">
    <property type="entry name" value="Integrase-like_cat_sf"/>
</dbReference>
<keyword evidence="8" id="KW-1185">Reference proteome</keyword>
<evidence type="ECO:0000313" key="8">
    <source>
        <dbReference type="Proteomes" id="UP000282084"/>
    </source>
</evidence>
<dbReference type="Gene3D" id="1.10.443.10">
    <property type="entry name" value="Intergrase catalytic core"/>
    <property type="match status" value="1"/>
</dbReference>
<dbReference type="Proteomes" id="UP000282084">
    <property type="component" value="Unassembled WGS sequence"/>
</dbReference>
<keyword evidence="1 3" id="KW-0238">DNA-binding</keyword>
<dbReference type="GO" id="GO:0006310">
    <property type="term" value="P:DNA recombination"/>
    <property type="evidence" value="ECO:0007669"/>
    <property type="project" value="UniProtKB-KW"/>
</dbReference>
<dbReference type="InterPro" id="IPR010998">
    <property type="entry name" value="Integrase_recombinase_N"/>
</dbReference>
<evidence type="ECO:0000259" key="5">
    <source>
        <dbReference type="PROSITE" id="PS51898"/>
    </source>
</evidence>
<dbReference type="GO" id="GO:0015074">
    <property type="term" value="P:DNA integration"/>
    <property type="evidence" value="ECO:0007669"/>
    <property type="project" value="InterPro"/>
</dbReference>
<gene>
    <name evidence="7" type="ORF">C8E97_3681</name>
</gene>
<dbReference type="OrthoDB" id="3698359at2"/>
<accession>A0A495W2Q5</accession>
<feature type="domain" description="Core-binding (CB)" evidence="6">
    <location>
        <begin position="1"/>
        <end position="111"/>
    </location>
</feature>
<name>A0A495W2Q5_9PSEU</name>
<evidence type="ECO:0000313" key="7">
    <source>
        <dbReference type="EMBL" id="RKT55025.1"/>
    </source>
</evidence>
<dbReference type="Pfam" id="PF00589">
    <property type="entry name" value="Phage_integrase"/>
    <property type="match status" value="1"/>
</dbReference>
<evidence type="ECO:0000256" key="2">
    <source>
        <dbReference type="ARBA" id="ARBA00023172"/>
    </source>
</evidence>
<dbReference type="RefSeq" id="WP_121006806.1">
    <property type="nucleotide sequence ID" value="NZ_RBXO01000001.1"/>
</dbReference>
<proteinExistence type="predicted"/>
<dbReference type="GO" id="GO:0003677">
    <property type="term" value="F:DNA binding"/>
    <property type="evidence" value="ECO:0007669"/>
    <property type="project" value="UniProtKB-UniRule"/>
</dbReference>
<reference evidence="7 8" key="1">
    <citation type="submission" date="2018-10" db="EMBL/GenBank/DDBJ databases">
        <title>Sequencing the genomes of 1000 actinobacteria strains.</title>
        <authorList>
            <person name="Klenk H.-P."/>
        </authorList>
    </citation>
    <scope>NUCLEOTIDE SEQUENCE [LARGE SCALE GENOMIC DNA]</scope>
    <source>
        <strain evidence="7 8">DSM 43800</strain>
    </source>
</reference>
<evidence type="ECO:0000256" key="4">
    <source>
        <dbReference type="SAM" id="MobiDB-lite"/>
    </source>
</evidence>
<organism evidence="7 8">
    <name type="scientific">Saccharothrix australiensis</name>
    <dbReference type="NCBI Taxonomy" id="2072"/>
    <lineage>
        <taxon>Bacteria</taxon>
        <taxon>Bacillati</taxon>
        <taxon>Actinomycetota</taxon>
        <taxon>Actinomycetes</taxon>
        <taxon>Pseudonocardiales</taxon>
        <taxon>Pseudonocardiaceae</taxon>
        <taxon>Saccharothrix</taxon>
    </lineage>
</organism>
<dbReference type="EMBL" id="RBXO01000001">
    <property type="protein sequence ID" value="RKT55025.1"/>
    <property type="molecule type" value="Genomic_DNA"/>
</dbReference>
<dbReference type="InterPro" id="IPR002104">
    <property type="entry name" value="Integrase_catalytic"/>
</dbReference>
<dbReference type="InterPro" id="IPR044068">
    <property type="entry name" value="CB"/>
</dbReference>
<dbReference type="Gene3D" id="1.10.150.130">
    <property type="match status" value="1"/>
</dbReference>
<feature type="domain" description="Tyr recombinase" evidence="5">
    <location>
        <begin position="137"/>
        <end position="341"/>
    </location>
</feature>
<protein>
    <submittedName>
        <fullName evidence="7">Site-specific recombinase XerD</fullName>
    </submittedName>
</protein>
<evidence type="ECO:0000259" key="6">
    <source>
        <dbReference type="PROSITE" id="PS51900"/>
    </source>
</evidence>
<evidence type="ECO:0000256" key="3">
    <source>
        <dbReference type="PROSITE-ProRule" id="PRU01248"/>
    </source>
</evidence>
<evidence type="ECO:0000256" key="1">
    <source>
        <dbReference type="ARBA" id="ARBA00023125"/>
    </source>
</evidence>
<dbReference type="InterPro" id="IPR050090">
    <property type="entry name" value="Tyrosine_recombinase_XerCD"/>
</dbReference>
<dbReference type="PANTHER" id="PTHR30349:SF81">
    <property type="entry name" value="TYROSINE RECOMBINASE XERC"/>
    <property type="match status" value="1"/>
</dbReference>
<comment type="caution">
    <text evidence="7">The sequence shown here is derived from an EMBL/GenBank/DDBJ whole genome shotgun (WGS) entry which is preliminary data.</text>
</comment>
<dbReference type="PANTHER" id="PTHR30349">
    <property type="entry name" value="PHAGE INTEGRASE-RELATED"/>
    <property type="match status" value="1"/>
</dbReference>